<keyword evidence="3 5" id="KW-1133">Transmembrane helix</keyword>
<feature type="transmembrane region" description="Helical" evidence="5">
    <location>
        <begin position="54"/>
        <end position="70"/>
    </location>
</feature>
<feature type="domain" description="Integral membrane bound transporter" evidence="6">
    <location>
        <begin position="42"/>
        <end position="162"/>
    </location>
</feature>
<accession>A0A917IT73</accession>
<feature type="transmembrane region" description="Helical" evidence="5">
    <location>
        <begin position="101"/>
        <end position="118"/>
    </location>
</feature>
<evidence type="ECO:0000256" key="1">
    <source>
        <dbReference type="ARBA" id="ARBA00004141"/>
    </source>
</evidence>
<dbReference type="EMBL" id="BMDC01000001">
    <property type="protein sequence ID" value="GGH62061.1"/>
    <property type="molecule type" value="Genomic_DNA"/>
</dbReference>
<protein>
    <recommendedName>
        <fullName evidence="6">Integral membrane bound transporter domain-containing protein</fullName>
    </recommendedName>
</protein>
<name>A0A917IT73_9MICC</name>
<comment type="caution">
    <text evidence="7">The sequence shown here is derived from an EMBL/GenBank/DDBJ whole genome shotgun (WGS) entry which is preliminary data.</text>
</comment>
<dbReference type="Pfam" id="PF13515">
    <property type="entry name" value="FUSC_2"/>
    <property type="match status" value="1"/>
</dbReference>
<sequence>MADTWTLLKTRAKNRFTTGMARVREGFVQSLQIVVAGVGAYAFALHVLGHHEPIFAATAAIVSLGFVRGSTHSRRMLEVTLGVTLGILIGDVLMLLLGRGLWQAAVVLLISVLTARFLDKGILFSIQMGLQSCLVVLMEPTGDGVFARSLDGVVGGLFAFLMMFLFPKDPRVTPRLNAHKLMQAYSSTLGESATAMRAYESDLGLAALESARKLDPLYSAASGDIVTAKGMAQISVLGKSHMTELTEFSETLHAVDLAIRNTRMLNRRMASTISHVQLSRPAIDAIADTLHEISLAVTILGDAMSSSDADTRAALKKKAASDLERIAGTLDPALMGVRTLEGESLVLMIRPLVIDLLEACGLTHAQATEVIIPLGESMTEHAPRTNQISLVEQQPRRVVLSEDLSTKEPLCENEDDAEDLDGLAPDDTRALNIVLRAQHLKD</sequence>
<evidence type="ECO:0000256" key="2">
    <source>
        <dbReference type="ARBA" id="ARBA00022692"/>
    </source>
</evidence>
<gene>
    <name evidence="7" type="ORF">GCM10007359_11900</name>
</gene>
<dbReference type="GO" id="GO:0016020">
    <property type="term" value="C:membrane"/>
    <property type="evidence" value="ECO:0007669"/>
    <property type="project" value="UniProtKB-SubCell"/>
</dbReference>
<feature type="transmembrane region" description="Helical" evidence="5">
    <location>
        <begin position="77"/>
        <end position="95"/>
    </location>
</feature>
<dbReference type="InterPro" id="IPR049453">
    <property type="entry name" value="Memb_transporter_dom"/>
</dbReference>
<evidence type="ECO:0000313" key="8">
    <source>
        <dbReference type="Proteomes" id="UP000600171"/>
    </source>
</evidence>
<evidence type="ECO:0000259" key="6">
    <source>
        <dbReference type="Pfam" id="PF13515"/>
    </source>
</evidence>
<evidence type="ECO:0000313" key="7">
    <source>
        <dbReference type="EMBL" id="GGH62061.1"/>
    </source>
</evidence>
<dbReference type="AlphaFoldDB" id="A0A917IT73"/>
<keyword evidence="8" id="KW-1185">Reference proteome</keyword>
<evidence type="ECO:0000256" key="3">
    <source>
        <dbReference type="ARBA" id="ARBA00022989"/>
    </source>
</evidence>
<dbReference type="RefSeq" id="WP_229723086.1">
    <property type="nucleotide sequence ID" value="NZ_BMDC01000001.1"/>
</dbReference>
<dbReference type="Proteomes" id="UP000600171">
    <property type="component" value="Unassembled WGS sequence"/>
</dbReference>
<organism evidence="7 8">
    <name type="scientific">Rothia aerolata</name>
    <dbReference type="NCBI Taxonomy" id="1812262"/>
    <lineage>
        <taxon>Bacteria</taxon>
        <taxon>Bacillati</taxon>
        <taxon>Actinomycetota</taxon>
        <taxon>Actinomycetes</taxon>
        <taxon>Micrococcales</taxon>
        <taxon>Micrococcaceae</taxon>
        <taxon>Rothia</taxon>
    </lineage>
</organism>
<evidence type="ECO:0000256" key="5">
    <source>
        <dbReference type="SAM" id="Phobius"/>
    </source>
</evidence>
<reference evidence="7 8" key="1">
    <citation type="journal article" date="2014" name="Int. J. Syst. Evol. Microbiol.">
        <title>Complete genome sequence of Corynebacterium casei LMG S-19264T (=DSM 44701T), isolated from a smear-ripened cheese.</title>
        <authorList>
            <consortium name="US DOE Joint Genome Institute (JGI-PGF)"/>
            <person name="Walter F."/>
            <person name="Albersmeier A."/>
            <person name="Kalinowski J."/>
            <person name="Ruckert C."/>
        </authorList>
    </citation>
    <scope>NUCLEOTIDE SEQUENCE [LARGE SCALE GENOMIC DNA]</scope>
    <source>
        <strain evidence="7 8">CCM 8669</strain>
    </source>
</reference>
<feature type="transmembrane region" description="Helical" evidence="5">
    <location>
        <begin position="30"/>
        <end position="48"/>
    </location>
</feature>
<evidence type="ECO:0000256" key="4">
    <source>
        <dbReference type="ARBA" id="ARBA00023136"/>
    </source>
</evidence>
<keyword evidence="2 5" id="KW-0812">Transmembrane</keyword>
<feature type="transmembrane region" description="Helical" evidence="5">
    <location>
        <begin position="145"/>
        <end position="166"/>
    </location>
</feature>
<comment type="subcellular location">
    <subcellularLocation>
        <location evidence="1">Membrane</location>
        <topology evidence="1">Multi-pass membrane protein</topology>
    </subcellularLocation>
</comment>
<keyword evidence="4 5" id="KW-0472">Membrane</keyword>
<proteinExistence type="predicted"/>